<evidence type="ECO:0000259" key="14">
    <source>
        <dbReference type="PROSITE" id="PS50893"/>
    </source>
</evidence>
<keyword evidence="6" id="KW-0228">DNA excision</keyword>
<accession>L7KJ33</accession>
<comment type="subcellular location">
    <subcellularLocation>
        <location evidence="1">Cytoplasm</location>
    </subcellularLocation>
</comment>
<feature type="domain" description="ABC transporter" evidence="14">
    <location>
        <begin position="488"/>
        <end position="783"/>
    </location>
</feature>
<keyword evidence="3" id="KW-0677">Repeat</keyword>
<dbReference type="Gene3D" id="3.40.50.300">
    <property type="entry name" value="P-loop containing nucleotide triphosphate hydrolases"/>
    <property type="match status" value="2"/>
</dbReference>
<dbReference type="EMBL" id="BANR01000005">
    <property type="protein sequence ID" value="GAC48481.1"/>
    <property type="molecule type" value="Genomic_DNA"/>
</dbReference>
<proteinExistence type="inferred from homology"/>
<evidence type="ECO:0000256" key="11">
    <source>
        <dbReference type="ARBA" id="ARBA00038000"/>
    </source>
</evidence>
<evidence type="ECO:0000256" key="1">
    <source>
        <dbReference type="ARBA" id="ARBA00004496"/>
    </source>
</evidence>
<evidence type="ECO:0000256" key="9">
    <source>
        <dbReference type="ARBA" id="ARBA00023125"/>
    </source>
</evidence>
<dbReference type="STRING" id="1220583.GOACH_05_03520"/>
<dbReference type="GO" id="GO:0003677">
    <property type="term" value="F:DNA binding"/>
    <property type="evidence" value="ECO:0007669"/>
    <property type="project" value="UniProtKB-KW"/>
</dbReference>
<dbReference type="InterPro" id="IPR003439">
    <property type="entry name" value="ABC_transporter-like_ATP-bd"/>
</dbReference>
<evidence type="ECO:0000256" key="3">
    <source>
        <dbReference type="ARBA" id="ARBA00022737"/>
    </source>
</evidence>
<keyword evidence="2" id="KW-0963">Cytoplasm</keyword>
<dbReference type="AlphaFoldDB" id="L7KJ33"/>
<name>L7KJ33_9ACTN</name>
<evidence type="ECO:0000256" key="10">
    <source>
        <dbReference type="ARBA" id="ARBA00023204"/>
    </source>
</evidence>
<dbReference type="Proteomes" id="UP000010988">
    <property type="component" value="Unassembled WGS sequence"/>
</dbReference>
<sequence>MSSSASPQGDATRAADRHDDIRVVGARVNNLKDVTVVLPKRRLIVFTGVSGSGKSSLVFGTVAAESQRLINETYSAFVQGFMPSLNRPDVDVLEGLTTAIIVDQERLGADPRSTVGTVTDANAMLRILFSRLGTPYIGSAQAFSFNVASASGGGAVTTEKAGRKVKERRTFEVVGGMCPRCEGRGSISDFDLTALYDASKSINEGAITIPGYSMDGWYGRIFRGCGFFDPDTPIEKFTARQLDALLYKEPTRIKIDGINVTYEGLVTKIGKSFLAKDKDALQPHIRAFVDRAITFSICPECQGTRLSEKARSSTIGGVSIADACAMQITDLADWVSSLDEPTLAPLLESLRATLDSFVDIGLGYLSLDRPSGTLSGGEAQRTKMIRHLGSALTDITYVFDEPTVGLHPHDIDRMNRLLLQLRDKGNTVLVVEHKPEVIAIADHIIDLGPRAGTGGGNVVFEGGVDDLRASDTLTGRHLDDRASLKTKVRKSQGTLEIRGANSHNLKDVDVDFPLGVLCVVTGVAGSGKSSLVDGSLSGRDNVITVDQSAIKGSRRSSPATYTGLLEPIRKAFAKANGVKPALFSANSEGACPNCKGAGVIYTDLAIMAGVAVTCEVCDGKRFQPDVLDYAFGGRDISEVLHMSVDEALEFFSEGESKVAAAQKVLQRLTDVGLGYLTIGQPLTTLSGGERQRLKLATHLGDNGGIFVLDEPTSGLHLADVEQLLGLLDSLVDGGRSVIVIEHHQAVMAHADWIVDLGPGAGRDGGEVVFQGTPAELVSAGSTLTAQHLADYVKN</sequence>
<reference evidence="15 16" key="1">
    <citation type="submission" date="2012-12" db="EMBL/GenBank/DDBJ databases">
        <title>Whole genome shotgun sequence of Gordonia aichiensis NBRC 108223.</title>
        <authorList>
            <person name="Isaki-Nakamura S."/>
            <person name="Hosoyama A."/>
            <person name="Tsuchikane K."/>
            <person name="Ando Y."/>
            <person name="Baba S."/>
            <person name="Ohji S."/>
            <person name="Hamada M."/>
            <person name="Tamura T."/>
            <person name="Yamazoe A."/>
            <person name="Yamazaki S."/>
            <person name="Fujita N."/>
        </authorList>
    </citation>
    <scope>NUCLEOTIDE SEQUENCE [LARGE SCALE GENOMIC DNA]</scope>
    <source>
        <strain evidence="15 16">NBRC 108223</strain>
    </source>
</reference>
<dbReference type="PROSITE" id="PS50893">
    <property type="entry name" value="ABC_TRANSPORTER_2"/>
    <property type="match status" value="1"/>
</dbReference>
<keyword evidence="8" id="KW-0267">Excision nuclease</keyword>
<dbReference type="GO" id="GO:0006281">
    <property type="term" value="P:DNA repair"/>
    <property type="evidence" value="ECO:0007669"/>
    <property type="project" value="UniProtKB-KW"/>
</dbReference>
<dbReference type="Pfam" id="PF00005">
    <property type="entry name" value="ABC_tran"/>
    <property type="match status" value="1"/>
</dbReference>
<dbReference type="RefSeq" id="WP_005173727.1">
    <property type="nucleotide sequence ID" value="NZ_BANR01000005.1"/>
</dbReference>
<keyword evidence="16" id="KW-1185">Reference proteome</keyword>
<organism evidence="15 16">
    <name type="scientific">Gordonia aichiensis NBRC 108223</name>
    <dbReference type="NCBI Taxonomy" id="1220583"/>
    <lineage>
        <taxon>Bacteria</taxon>
        <taxon>Bacillati</taxon>
        <taxon>Actinomycetota</taxon>
        <taxon>Actinomycetes</taxon>
        <taxon>Mycobacteriales</taxon>
        <taxon>Gordoniaceae</taxon>
        <taxon>Gordonia</taxon>
    </lineage>
</organism>
<keyword evidence="10" id="KW-0234">DNA repair</keyword>
<dbReference type="eggNOG" id="COG0178">
    <property type="taxonomic scope" value="Bacteria"/>
</dbReference>
<dbReference type="GO" id="GO:0005524">
    <property type="term" value="F:ATP binding"/>
    <property type="evidence" value="ECO:0007669"/>
    <property type="project" value="UniProtKB-KW"/>
</dbReference>
<dbReference type="OrthoDB" id="9809851at2"/>
<keyword evidence="5" id="KW-0227">DNA damage</keyword>
<dbReference type="InterPro" id="IPR027417">
    <property type="entry name" value="P-loop_NTPase"/>
</dbReference>
<protein>
    <recommendedName>
        <fullName evidence="12">UvrABC system protein A</fullName>
    </recommendedName>
    <alternativeName>
        <fullName evidence="13">Excinuclease ABC subunit A</fullName>
    </alternativeName>
</protein>
<keyword evidence="9" id="KW-0238">DNA-binding</keyword>
<comment type="caution">
    <text evidence="15">The sequence shown here is derived from an EMBL/GenBank/DDBJ whole genome shotgun (WGS) entry which is preliminary data.</text>
</comment>
<dbReference type="PANTHER" id="PTHR43152:SF2">
    <property type="entry name" value="DRUG RESISTANCE ABC TRANSPORTER"/>
    <property type="match status" value="1"/>
</dbReference>
<dbReference type="Gene3D" id="1.10.8.280">
    <property type="entry name" value="ABC transporter ATPase domain-like"/>
    <property type="match status" value="1"/>
</dbReference>
<keyword evidence="7" id="KW-0067">ATP-binding</keyword>
<evidence type="ECO:0000256" key="6">
    <source>
        <dbReference type="ARBA" id="ARBA00022769"/>
    </source>
</evidence>
<evidence type="ECO:0000313" key="16">
    <source>
        <dbReference type="Proteomes" id="UP000010988"/>
    </source>
</evidence>
<evidence type="ECO:0000256" key="12">
    <source>
        <dbReference type="ARBA" id="ARBA00039316"/>
    </source>
</evidence>
<dbReference type="SUPFAM" id="SSF52540">
    <property type="entry name" value="P-loop containing nucleoside triphosphate hydrolases"/>
    <property type="match status" value="2"/>
</dbReference>
<dbReference type="Gene3D" id="1.20.1580.10">
    <property type="entry name" value="ABC transporter ATPase like domain"/>
    <property type="match status" value="2"/>
</dbReference>
<dbReference type="GO" id="GO:0004518">
    <property type="term" value="F:nuclease activity"/>
    <property type="evidence" value="ECO:0007669"/>
    <property type="project" value="UniProtKB-KW"/>
</dbReference>
<comment type="similarity">
    <text evidence="11">Belongs to the ABC transporter superfamily. UvrA family.</text>
</comment>
<dbReference type="PANTHER" id="PTHR43152">
    <property type="entry name" value="UVRABC SYSTEM PROTEIN A"/>
    <property type="match status" value="1"/>
</dbReference>
<gene>
    <name evidence="15" type="ORF">GOACH_05_03520</name>
</gene>
<evidence type="ECO:0000256" key="7">
    <source>
        <dbReference type="ARBA" id="ARBA00022840"/>
    </source>
</evidence>
<evidence type="ECO:0000256" key="8">
    <source>
        <dbReference type="ARBA" id="ARBA00022881"/>
    </source>
</evidence>
<evidence type="ECO:0000256" key="5">
    <source>
        <dbReference type="ARBA" id="ARBA00022763"/>
    </source>
</evidence>
<keyword evidence="4" id="KW-0547">Nucleotide-binding</keyword>
<evidence type="ECO:0000313" key="15">
    <source>
        <dbReference type="EMBL" id="GAC48481.1"/>
    </source>
</evidence>
<dbReference type="GO" id="GO:0016887">
    <property type="term" value="F:ATP hydrolysis activity"/>
    <property type="evidence" value="ECO:0007669"/>
    <property type="project" value="InterPro"/>
</dbReference>
<evidence type="ECO:0000256" key="2">
    <source>
        <dbReference type="ARBA" id="ARBA00022490"/>
    </source>
</evidence>
<evidence type="ECO:0000256" key="13">
    <source>
        <dbReference type="ARBA" id="ARBA00042156"/>
    </source>
</evidence>
<dbReference type="GO" id="GO:0005737">
    <property type="term" value="C:cytoplasm"/>
    <property type="evidence" value="ECO:0007669"/>
    <property type="project" value="UniProtKB-SubCell"/>
</dbReference>
<evidence type="ECO:0000256" key="4">
    <source>
        <dbReference type="ARBA" id="ARBA00022741"/>
    </source>
</evidence>